<dbReference type="EMBL" id="AYRZ02000007">
    <property type="protein sequence ID" value="PHT76623.1"/>
    <property type="molecule type" value="Genomic_DNA"/>
</dbReference>
<proteinExistence type="predicted"/>
<sequence>MELFRATTITRKTILESEIVVVNDGSGSGSGAAIGANNAPLTVFEAISHYDYDYAGCIDFSPYFAISRECSTCKCQDCKAKPNGVTNVINALTASVKKMTSKRGVIPSKRISYSYTPLEIKVDVTTEATAEEHNIIVDNPSTAFKEEEKVKPVSSRERKNYPFEGFNISDEAPKKLTKLINNYSEWIVDGLLKYHANRKQDHEQYKVNKSSLGFDMFDFVVAHLGMMNWFYVISHPQTCWNNEV</sequence>
<name>A0A2G2Z3R8_CAPAN</name>
<dbReference type="CDD" id="cd01765">
    <property type="entry name" value="FERM_F0_F1"/>
    <property type="match status" value="1"/>
</dbReference>
<dbReference type="AlphaFoldDB" id="A0A2G2Z3R8"/>
<dbReference type="Proteomes" id="UP000222542">
    <property type="component" value="Unassembled WGS sequence"/>
</dbReference>
<reference evidence="1 2" key="2">
    <citation type="journal article" date="2017" name="Genome Biol.">
        <title>New reference genome sequences of hot pepper reveal the massive evolution of plant disease-resistance genes by retroduplication.</title>
        <authorList>
            <person name="Kim S."/>
            <person name="Park J."/>
            <person name="Yeom S.I."/>
            <person name="Kim Y.M."/>
            <person name="Seo E."/>
            <person name="Kim K.T."/>
            <person name="Kim M.S."/>
            <person name="Lee J.M."/>
            <person name="Cheong K."/>
            <person name="Shin H.S."/>
            <person name="Kim S.B."/>
            <person name="Han K."/>
            <person name="Lee J."/>
            <person name="Park M."/>
            <person name="Lee H.A."/>
            <person name="Lee H.Y."/>
            <person name="Lee Y."/>
            <person name="Oh S."/>
            <person name="Lee J.H."/>
            <person name="Choi E."/>
            <person name="Choi E."/>
            <person name="Lee S.E."/>
            <person name="Jeon J."/>
            <person name="Kim H."/>
            <person name="Choi G."/>
            <person name="Song H."/>
            <person name="Lee J."/>
            <person name="Lee S.C."/>
            <person name="Kwon J.K."/>
            <person name="Lee H.Y."/>
            <person name="Koo N."/>
            <person name="Hong Y."/>
            <person name="Kim R.W."/>
            <person name="Kang W.H."/>
            <person name="Huh J.H."/>
            <person name="Kang B.C."/>
            <person name="Yang T.J."/>
            <person name="Lee Y.H."/>
            <person name="Bennetzen J.L."/>
            <person name="Choi D."/>
        </authorList>
    </citation>
    <scope>NUCLEOTIDE SEQUENCE [LARGE SCALE GENOMIC DNA]</scope>
    <source>
        <strain evidence="2">cv. CM334</strain>
    </source>
</reference>
<evidence type="ECO:0000313" key="1">
    <source>
        <dbReference type="EMBL" id="PHT76623.1"/>
    </source>
</evidence>
<accession>A0A2G2Z3R8</accession>
<gene>
    <name evidence="1" type="ORF">T459_20145</name>
</gene>
<reference evidence="1 2" key="1">
    <citation type="journal article" date="2014" name="Nat. Genet.">
        <title>Genome sequence of the hot pepper provides insights into the evolution of pungency in Capsicum species.</title>
        <authorList>
            <person name="Kim S."/>
            <person name="Park M."/>
            <person name="Yeom S.I."/>
            <person name="Kim Y.M."/>
            <person name="Lee J.M."/>
            <person name="Lee H.A."/>
            <person name="Seo E."/>
            <person name="Choi J."/>
            <person name="Cheong K."/>
            <person name="Kim K.T."/>
            <person name="Jung K."/>
            <person name="Lee G.W."/>
            <person name="Oh S.K."/>
            <person name="Bae C."/>
            <person name="Kim S.B."/>
            <person name="Lee H.Y."/>
            <person name="Kim S.Y."/>
            <person name="Kim M.S."/>
            <person name="Kang B.C."/>
            <person name="Jo Y.D."/>
            <person name="Yang H.B."/>
            <person name="Jeong H.J."/>
            <person name="Kang W.H."/>
            <person name="Kwon J.K."/>
            <person name="Shin C."/>
            <person name="Lim J.Y."/>
            <person name="Park J.H."/>
            <person name="Huh J.H."/>
            <person name="Kim J.S."/>
            <person name="Kim B.D."/>
            <person name="Cohen O."/>
            <person name="Paran I."/>
            <person name="Suh M.C."/>
            <person name="Lee S.B."/>
            <person name="Kim Y.K."/>
            <person name="Shin Y."/>
            <person name="Noh S.J."/>
            <person name="Park J."/>
            <person name="Seo Y.S."/>
            <person name="Kwon S.Y."/>
            <person name="Kim H.A."/>
            <person name="Park J.M."/>
            <person name="Kim H.J."/>
            <person name="Choi S.B."/>
            <person name="Bosland P.W."/>
            <person name="Reeves G."/>
            <person name="Jo S.H."/>
            <person name="Lee B.W."/>
            <person name="Cho H.T."/>
            <person name="Choi H.S."/>
            <person name="Lee M.S."/>
            <person name="Yu Y."/>
            <person name="Do Choi Y."/>
            <person name="Park B.S."/>
            <person name="van Deynze A."/>
            <person name="Ashrafi H."/>
            <person name="Hill T."/>
            <person name="Kim W.T."/>
            <person name="Pai H.S."/>
            <person name="Ahn H.K."/>
            <person name="Yeam I."/>
            <person name="Giovannoni J.J."/>
            <person name="Rose J.K."/>
            <person name="Sorensen I."/>
            <person name="Lee S.J."/>
            <person name="Kim R.W."/>
            <person name="Choi I.Y."/>
            <person name="Choi B.S."/>
            <person name="Lim J.S."/>
            <person name="Lee Y.H."/>
            <person name="Choi D."/>
        </authorList>
    </citation>
    <scope>NUCLEOTIDE SEQUENCE [LARGE SCALE GENOMIC DNA]</scope>
    <source>
        <strain evidence="2">cv. CM334</strain>
    </source>
</reference>
<protein>
    <submittedName>
        <fullName evidence="1">Uncharacterized protein</fullName>
    </submittedName>
</protein>
<organism evidence="1 2">
    <name type="scientific">Capsicum annuum</name>
    <name type="common">Capsicum pepper</name>
    <dbReference type="NCBI Taxonomy" id="4072"/>
    <lineage>
        <taxon>Eukaryota</taxon>
        <taxon>Viridiplantae</taxon>
        <taxon>Streptophyta</taxon>
        <taxon>Embryophyta</taxon>
        <taxon>Tracheophyta</taxon>
        <taxon>Spermatophyta</taxon>
        <taxon>Magnoliopsida</taxon>
        <taxon>eudicotyledons</taxon>
        <taxon>Gunneridae</taxon>
        <taxon>Pentapetalae</taxon>
        <taxon>asterids</taxon>
        <taxon>lamiids</taxon>
        <taxon>Solanales</taxon>
        <taxon>Solanaceae</taxon>
        <taxon>Solanoideae</taxon>
        <taxon>Capsiceae</taxon>
        <taxon>Capsicum</taxon>
    </lineage>
</organism>
<comment type="caution">
    <text evidence="1">The sequence shown here is derived from an EMBL/GenBank/DDBJ whole genome shotgun (WGS) entry which is preliminary data.</text>
</comment>
<evidence type="ECO:0000313" key="2">
    <source>
        <dbReference type="Proteomes" id="UP000222542"/>
    </source>
</evidence>
<keyword evidence="2" id="KW-1185">Reference proteome</keyword>
<dbReference type="Gramene" id="PHT76623">
    <property type="protein sequence ID" value="PHT76623"/>
    <property type="gene ID" value="T459_20145"/>
</dbReference>